<accession>A0A2A9FG13</accession>
<sequence>MDRMTTVPLTAPPGDDTANPAEAVLPEVAGPRPTPVGLVELSERVVASILNRCPWLFRAVEIFLAACTVVCLIAIATRRSPLPLLPIPLFGVTYLLLRRLRTAETRAHRFRWSMLTALAAMAGFWLVSVVGRWVS</sequence>
<keyword evidence="3" id="KW-1185">Reference proteome</keyword>
<evidence type="ECO:0000313" key="3">
    <source>
        <dbReference type="Proteomes" id="UP000243542"/>
    </source>
</evidence>
<evidence type="ECO:0008006" key="4">
    <source>
        <dbReference type="Google" id="ProtNLM"/>
    </source>
</evidence>
<keyword evidence="1" id="KW-1133">Transmembrane helix</keyword>
<gene>
    <name evidence="2" type="ORF">ATK36_5536</name>
</gene>
<dbReference type="AlphaFoldDB" id="A0A2A9FG13"/>
<keyword evidence="1" id="KW-0472">Membrane</keyword>
<protein>
    <recommendedName>
        <fullName evidence="4">MYXO-CTERM domain-containing protein</fullName>
    </recommendedName>
</protein>
<feature type="transmembrane region" description="Helical" evidence="1">
    <location>
        <begin position="112"/>
        <end position="134"/>
    </location>
</feature>
<dbReference type="EMBL" id="PDJK01000002">
    <property type="protein sequence ID" value="PFG50314.1"/>
    <property type="molecule type" value="Genomic_DNA"/>
</dbReference>
<name>A0A2A9FG13_9PSEU</name>
<comment type="caution">
    <text evidence="2">The sequence shown here is derived from an EMBL/GenBank/DDBJ whole genome shotgun (WGS) entry which is preliminary data.</text>
</comment>
<keyword evidence="1" id="KW-0812">Transmembrane</keyword>
<evidence type="ECO:0000256" key="1">
    <source>
        <dbReference type="SAM" id="Phobius"/>
    </source>
</evidence>
<evidence type="ECO:0000313" key="2">
    <source>
        <dbReference type="EMBL" id="PFG50314.1"/>
    </source>
</evidence>
<dbReference type="Proteomes" id="UP000243542">
    <property type="component" value="Unassembled WGS sequence"/>
</dbReference>
<proteinExistence type="predicted"/>
<feature type="transmembrane region" description="Helical" evidence="1">
    <location>
        <begin position="82"/>
        <end position="100"/>
    </location>
</feature>
<reference evidence="2 3" key="1">
    <citation type="submission" date="2017-10" db="EMBL/GenBank/DDBJ databases">
        <title>Sequencing the genomes of 1000 actinobacteria strains.</title>
        <authorList>
            <person name="Klenk H.-P."/>
        </authorList>
    </citation>
    <scope>NUCLEOTIDE SEQUENCE [LARGE SCALE GENOMIC DNA]</scope>
    <source>
        <strain evidence="2 3">DSM 46092</strain>
    </source>
</reference>
<feature type="transmembrane region" description="Helical" evidence="1">
    <location>
        <begin position="55"/>
        <end position="76"/>
    </location>
</feature>
<organism evidence="2 3">
    <name type="scientific">Amycolatopsis sulphurea</name>
    <dbReference type="NCBI Taxonomy" id="76022"/>
    <lineage>
        <taxon>Bacteria</taxon>
        <taxon>Bacillati</taxon>
        <taxon>Actinomycetota</taxon>
        <taxon>Actinomycetes</taxon>
        <taxon>Pseudonocardiales</taxon>
        <taxon>Pseudonocardiaceae</taxon>
        <taxon>Amycolatopsis</taxon>
    </lineage>
</organism>